<dbReference type="Proteomes" id="UP000601768">
    <property type="component" value="Unassembled WGS sequence"/>
</dbReference>
<feature type="domain" description="Carboxyltransferase" evidence="4">
    <location>
        <begin position="1"/>
        <end position="203"/>
    </location>
</feature>
<dbReference type="EC" id="3.5.2.9" evidence="5"/>
<comment type="caution">
    <text evidence="5">The sequence shown here is derived from an EMBL/GenBank/DDBJ whole genome shotgun (WGS) entry which is preliminary data.</text>
</comment>
<name>A0A8J6LWV0_9ALTE</name>
<dbReference type="InterPro" id="IPR010016">
    <property type="entry name" value="PxpB"/>
</dbReference>
<accession>A0A8J6LWV0</accession>
<dbReference type="Gene3D" id="2.40.100.10">
    <property type="entry name" value="Cyclophilin-like"/>
    <property type="match status" value="1"/>
</dbReference>
<evidence type="ECO:0000313" key="5">
    <source>
        <dbReference type="EMBL" id="MBC3764390.1"/>
    </source>
</evidence>
<dbReference type="PANTHER" id="PTHR34698:SF2">
    <property type="entry name" value="5-OXOPROLINASE SUBUNIT B"/>
    <property type="match status" value="1"/>
</dbReference>
<evidence type="ECO:0000256" key="3">
    <source>
        <dbReference type="ARBA" id="ARBA00022840"/>
    </source>
</evidence>
<dbReference type="AlphaFoldDB" id="A0A8J6LWV0"/>
<dbReference type="RefSeq" id="WP_186504867.1">
    <property type="nucleotide sequence ID" value="NZ_JACNEP010000001.1"/>
</dbReference>
<keyword evidence="1" id="KW-0547">Nucleotide-binding</keyword>
<gene>
    <name evidence="5" type="primary">pxpB</name>
    <name evidence="5" type="ORF">H8B19_00750</name>
</gene>
<evidence type="ECO:0000259" key="4">
    <source>
        <dbReference type="SMART" id="SM00796"/>
    </source>
</evidence>
<dbReference type="GO" id="GO:0017168">
    <property type="term" value="F:5-oxoprolinase (ATP-hydrolyzing) activity"/>
    <property type="evidence" value="ECO:0007669"/>
    <property type="project" value="UniProtKB-EC"/>
</dbReference>
<dbReference type="InterPro" id="IPR003833">
    <property type="entry name" value="CT_C_D"/>
</dbReference>
<evidence type="ECO:0000256" key="1">
    <source>
        <dbReference type="ARBA" id="ARBA00022741"/>
    </source>
</evidence>
<dbReference type="InterPro" id="IPR029000">
    <property type="entry name" value="Cyclophilin-like_dom_sf"/>
</dbReference>
<dbReference type="GO" id="GO:0005524">
    <property type="term" value="F:ATP binding"/>
    <property type="evidence" value="ECO:0007669"/>
    <property type="project" value="UniProtKB-KW"/>
</dbReference>
<keyword evidence="2 5" id="KW-0378">Hydrolase</keyword>
<sequence>MRIQVAAENALIIYFAEQVSEKTLAQVQAYTSLLADKNQHNYVIDLVPSYTSLMVVYDVTKINHSQLVQQLETLAVQSVSNGEAGSKDVVIPVYYSLDTGPDLERIATHHQIDVEKVIELHQSQSYLVYAIGFAPGFAYLGSVPPQIAMPRLSTPRKRVPKGAVAIADRQTAVYPAASPGGWNIIGNSPMTLFDPSANPVMPFNVGDRVRFESVNLSQFKQLGGQPDEF</sequence>
<dbReference type="Pfam" id="PF02682">
    <property type="entry name" value="CT_C_D"/>
    <property type="match status" value="1"/>
</dbReference>
<dbReference type="SUPFAM" id="SSF160467">
    <property type="entry name" value="PH0987 N-terminal domain-like"/>
    <property type="match status" value="1"/>
</dbReference>
<protein>
    <submittedName>
        <fullName evidence="5">5-oxoprolinase subunit PxpB</fullName>
        <ecNumber evidence="5">3.5.2.9</ecNumber>
    </submittedName>
</protein>
<keyword evidence="6" id="KW-1185">Reference proteome</keyword>
<dbReference type="SMART" id="SM00796">
    <property type="entry name" value="AHS1"/>
    <property type="match status" value="1"/>
</dbReference>
<evidence type="ECO:0000313" key="6">
    <source>
        <dbReference type="Proteomes" id="UP000601768"/>
    </source>
</evidence>
<reference evidence="5" key="1">
    <citation type="journal article" date="2018" name="Int. J. Syst. Evol. Microbiol.">
        <title>Neptunicella marina gen. nov., sp. nov., isolated from surface seawater.</title>
        <authorList>
            <person name="Liu X."/>
            <person name="Lai Q."/>
            <person name="Du Y."/>
            <person name="Zhang X."/>
            <person name="Liu Z."/>
            <person name="Sun F."/>
            <person name="Shao Z."/>
        </authorList>
    </citation>
    <scope>NUCLEOTIDE SEQUENCE</scope>
    <source>
        <strain evidence="5">S27-2</strain>
    </source>
</reference>
<organism evidence="5 6">
    <name type="scientific">Neptunicella marina</name>
    <dbReference type="NCBI Taxonomy" id="2125989"/>
    <lineage>
        <taxon>Bacteria</taxon>
        <taxon>Pseudomonadati</taxon>
        <taxon>Pseudomonadota</taxon>
        <taxon>Gammaproteobacteria</taxon>
        <taxon>Alteromonadales</taxon>
        <taxon>Alteromonadaceae</taxon>
        <taxon>Neptunicella</taxon>
    </lineage>
</organism>
<dbReference type="Gene3D" id="3.30.1360.40">
    <property type="match status" value="1"/>
</dbReference>
<dbReference type="SUPFAM" id="SSF50891">
    <property type="entry name" value="Cyclophilin-like"/>
    <property type="match status" value="1"/>
</dbReference>
<proteinExistence type="predicted"/>
<keyword evidence="3" id="KW-0067">ATP-binding</keyword>
<dbReference type="NCBIfam" id="TIGR00370">
    <property type="entry name" value="5-oxoprolinase subunit PxpB"/>
    <property type="match status" value="1"/>
</dbReference>
<reference evidence="5" key="2">
    <citation type="submission" date="2020-08" db="EMBL/GenBank/DDBJ databases">
        <authorList>
            <person name="Lai Q."/>
        </authorList>
    </citation>
    <scope>NUCLEOTIDE SEQUENCE</scope>
    <source>
        <strain evidence="5">S27-2</strain>
    </source>
</reference>
<dbReference type="EMBL" id="JACNEP010000001">
    <property type="protein sequence ID" value="MBC3764390.1"/>
    <property type="molecule type" value="Genomic_DNA"/>
</dbReference>
<evidence type="ECO:0000256" key="2">
    <source>
        <dbReference type="ARBA" id="ARBA00022801"/>
    </source>
</evidence>
<dbReference type="PANTHER" id="PTHR34698">
    <property type="entry name" value="5-OXOPROLINASE SUBUNIT B"/>
    <property type="match status" value="1"/>
</dbReference>